<reference evidence="2 3" key="1">
    <citation type="submission" date="2016-11" db="EMBL/GenBank/DDBJ databases">
        <authorList>
            <person name="Jaros S."/>
            <person name="Januszkiewicz K."/>
            <person name="Wedrychowicz H."/>
        </authorList>
    </citation>
    <scope>NUCLEOTIDE SEQUENCE [LARGE SCALE GENOMIC DNA]</scope>
    <source>
        <strain evidence="2 3">CGMCC 4.2025</strain>
    </source>
</reference>
<dbReference type="Gene3D" id="3.30.559.10">
    <property type="entry name" value="Chloramphenicol acetyltransferase-like domain"/>
    <property type="match status" value="1"/>
</dbReference>
<keyword evidence="2" id="KW-0808">Transferase</keyword>
<feature type="domain" description="2-oxoacid dehydrogenase acyltransferase catalytic" evidence="1">
    <location>
        <begin position="160"/>
        <end position="243"/>
    </location>
</feature>
<protein>
    <submittedName>
        <fullName evidence="2">2-oxoacid dehydrogenases acyltransferase (Catalytic domain)</fullName>
    </submittedName>
</protein>
<dbReference type="STRING" id="310782.SAMN05216499_1088"/>
<dbReference type="AlphaFoldDB" id="A0A1M7FNE1"/>
<dbReference type="GO" id="GO:0016746">
    <property type="term" value="F:acyltransferase activity"/>
    <property type="evidence" value="ECO:0007669"/>
    <property type="project" value="UniProtKB-KW"/>
</dbReference>
<evidence type="ECO:0000259" key="1">
    <source>
        <dbReference type="Pfam" id="PF00198"/>
    </source>
</evidence>
<dbReference type="Pfam" id="PF00198">
    <property type="entry name" value="2-oxoacid_dh"/>
    <property type="match status" value="1"/>
</dbReference>
<keyword evidence="3" id="KW-1185">Reference proteome</keyword>
<dbReference type="InterPro" id="IPR023213">
    <property type="entry name" value="CAT-like_dom_sf"/>
</dbReference>
<evidence type="ECO:0000313" key="3">
    <source>
        <dbReference type="Proteomes" id="UP000184111"/>
    </source>
</evidence>
<dbReference type="Proteomes" id="UP000184111">
    <property type="component" value="Unassembled WGS sequence"/>
</dbReference>
<proteinExistence type="predicted"/>
<dbReference type="EMBL" id="FRBI01000008">
    <property type="protein sequence ID" value="SHM05516.1"/>
    <property type="molecule type" value="Genomic_DNA"/>
</dbReference>
<dbReference type="RefSeq" id="WP_073498102.1">
    <property type="nucleotide sequence ID" value="NZ_FRBI01000008.1"/>
</dbReference>
<evidence type="ECO:0000313" key="2">
    <source>
        <dbReference type="EMBL" id="SHM05516.1"/>
    </source>
</evidence>
<dbReference type="SUPFAM" id="SSF52777">
    <property type="entry name" value="CoA-dependent acyltransferases"/>
    <property type="match status" value="1"/>
</dbReference>
<dbReference type="InterPro" id="IPR001078">
    <property type="entry name" value="2-oxoacid_DH_actylTfrase"/>
</dbReference>
<organism evidence="2 3">
    <name type="scientific">Actinacidiphila paucisporea</name>
    <dbReference type="NCBI Taxonomy" id="310782"/>
    <lineage>
        <taxon>Bacteria</taxon>
        <taxon>Bacillati</taxon>
        <taxon>Actinomycetota</taxon>
        <taxon>Actinomycetes</taxon>
        <taxon>Kitasatosporales</taxon>
        <taxon>Streptomycetaceae</taxon>
        <taxon>Actinacidiphila</taxon>
    </lineage>
</organism>
<gene>
    <name evidence="2" type="ORF">SAMN05216499_1088</name>
</gene>
<sequence length="271" mass="29351">MKIGPEVRQRRHTQYFTGTIRAFSPVFLDTDVDMGRVLRHRAAHPGYSVVSYVAEATGHALAAHPEANAALRGRLWPRLARYDGVHAKITLDKTLDGHRVVLATVVPDVDTAGLPAIQERISHFRDGDPQTMPEFGAVRVLHKLPRFVGLPLFRLTTRSLRRRPQTLGTVAITSLGHRPVNGFHSVGGTTVTLGVGQIADRPVVRDGALAVAPVMRLSLAFDHRVIDGAEAADLLTAIKDGLEGYPPDDDRQVAPAADVLADIPSGSTRTN</sequence>
<name>A0A1M7FNE1_9ACTN</name>
<accession>A0A1M7FNE1</accession>
<keyword evidence="2" id="KW-0012">Acyltransferase</keyword>